<dbReference type="AlphaFoldDB" id="A0A498CPX5"/>
<organism evidence="1 2">
    <name type="scientific">Anaerotruncus massiliensis</name>
    <name type="common">ex Liu et al. 2021</name>
    <dbReference type="NCBI Taxonomy" id="2321404"/>
    <lineage>
        <taxon>Bacteria</taxon>
        <taxon>Bacillati</taxon>
        <taxon>Bacillota</taxon>
        <taxon>Clostridia</taxon>
        <taxon>Eubacteriales</taxon>
        <taxon>Oscillospiraceae</taxon>
        <taxon>Anaerotruncus</taxon>
    </lineage>
</organism>
<evidence type="ECO:0000313" key="1">
    <source>
        <dbReference type="EMBL" id="RLL13814.1"/>
    </source>
</evidence>
<dbReference type="RefSeq" id="WP_121586036.1">
    <property type="nucleotide sequence ID" value="NZ_RCHT01000002.1"/>
</dbReference>
<dbReference type="EMBL" id="RCHT01000002">
    <property type="protein sequence ID" value="RLL13814.1"/>
    <property type="molecule type" value="Genomic_DNA"/>
</dbReference>
<accession>A0A498CPX5</accession>
<gene>
    <name evidence="1" type="ORF">D4A47_02695</name>
</gene>
<dbReference type="SUPFAM" id="SSF53850">
    <property type="entry name" value="Periplasmic binding protein-like II"/>
    <property type="match status" value="1"/>
</dbReference>
<keyword evidence="2" id="KW-1185">Reference proteome</keyword>
<comment type="caution">
    <text evidence="1">The sequence shown here is derived from an EMBL/GenBank/DDBJ whole genome shotgun (WGS) entry which is preliminary data.</text>
</comment>
<protein>
    <submittedName>
        <fullName evidence="1">ABC transporter substrate-binding protein</fullName>
    </submittedName>
</protein>
<dbReference type="Proteomes" id="UP000276301">
    <property type="component" value="Unassembled WGS sequence"/>
</dbReference>
<name>A0A498CPX5_9FIRM</name>
<proteinExistence type="predicted"/>
<evidence type="ECO:0000313" key="2">
    <source>
        <dbReference type="Proteomes" id="UP000276301"/>
    </source>
</evidence>
<reference evidence="1 2" key="1">
    <citation type="submission" date="2018-10" db="EMBL/GenBank/DDBJ databases">
        <title>Anaerotruncus faecis sp. nov., isolated from human feces.</title>
        <authorList>
            <person name="Wang Y.-J."/>
        </authorList>
    </citation>
    <scope>NUCLEOTIDE SEQUENCE [LARGE SCALE GENOMIC DNA]</scope>
    <source>
        <strain evidence="1 2">22A2-44</strain>
    </source>
</reference>
<sequence length="326" mass="37465">MADDIRLTLACGDYDRTRPLWDGSVHPEGIALDCVVREPNEIFRRMLKDEEFDVSEMSLSNYIMECGKSPRRFVAIPVFLSRAFRHSNIYIHKPSGIREARDLRGKRIGISEYHTTLALWLRGILWEEYQVSPEEVEWFTGGVEGPGPDDRMGDFAPPPGVKIHRIPPSKCLSGMLEDGEIDVLLNPRKPGCFDGRKITRLWENYREMETDYYARTKIFPIMHVVVVRRDVALKYPWAARSLCNAFARAKKIALGKLTRMGTLPVTLPWAFSEAEKAMELMGRDYWPYGVEANRHVLETMLRYAKEQGLCLPRITVDDLFPVTIAK</sequence>